<dbReference type="InterPro" id="IPR008993">
    <property type="entry name" value="TIMP-like_OB-fold"/>
</dbReference>
<dbReference type="Gene3D" id="2.40.50.120">
    <property type="match status" value="1"/>
</dbReference>
<evidence type="ECO:0008006" key="3">
    <source>
        <dbReference type="Google" id="ProtNLM"/>
    </source>
</evidence>
<sequence>MTFFASILSAEACQCKGLKKLRKAELLNAESVFIGRVISVDSADSWNRVVVLEVIDNLKKDGRKKMSILTGGGMGDCGLPIKAGQEWYIFTQTIEGKVAATICGRSMLLNDSLASISNMHGYDNFLFEKYSDNVRRVAEEIKYIRRKYSTTVL</sequence>
<gene>
    <name evidence="1" type="ORF">IC231_05920</name>
</gene>
<dbReference type="RefSeq" id="WP_190783595.1">
    <property type="nucleotide sequence ID" value="NZ_JACWZZ010000001.1"/>
</dbReference>
<dbReference type="SUPFAM" id="SSF50242">
    <property type="entry name" value="TIMP-like"/>
    <property type="match status" value="1"/>
</dbReference>
<evidence type="ECO:0000313" key="2">
    <source>
        <dbReference type="Proteomes" id="UP000642468"/>
    </source>
</evidence>
<organism evidence="1 2">
    <name type="scientific">Hymenobacter duratus</name>
    <dbReference type="NCBI Taxonomy" id="2771356"/>
    <lineage>
        <taxon>Bacteria</taxon>
        <taxon>Pseudomonadati</taxon>
        <taxon>Bacteroidota</taxon>
        <taxon>Cytophagia</taxon>
        <taxon>Cytophagales</taxon>
        <taxon>Hymenobacteraceae</taxon>
        <taxon>Hymenobacter</taxon>
    </lineage>
</organism>
<proteinExistence type="predicted"/>
<reference evidence="1 2" key="1">
    <citation type="submission" date="2020-09" db="EMBL/GenBank/DDBJ databases">
        <authorList>
            <person name="Kim M.K."/>
        </authorList>
    </citation>
    <scope>NUCLEOTIDE SEQUENCE [LARGE SCALE GENOMIC DNA]</scope>
    <source>
        <strain evidence="1 2">BT646</strain>
    </source>
</reference>
<evidence type="ECO:0000313" key="1">
    <source>
        <dbReference type="EMBL" id="MBD2714564.1"/>
    </source>
</evidence>
<protein>
    <recommendedName>
        <fullName evidence="3">PRC-barrel domain-containing protein</fullName>
    </recommendedName>
</protein>
<comment type="caution">
    <text evidence="1">The sequence shown here is derived from an EMBL/GenBank/DDBJ whole genome shotgun (WGS) entry which is preliminary data.</text>
</comment>
<dbReference type="Proteomes" id="UP000642468">
    <property type="component" value="Unassembled WGS sequence"/>
</dbReference>
<accession>A0ABR8JJ75</accession>
<keyword evidence="2" id="KW-1185">Reference proteome</keyword>
<dbReference type="EMBL" id="JACWZZ010000001">
    <property type="protein sequence ID" value="MBD2714564.1"/>
    <property type="molecule type" value="Genomic_DNA"/>
</dbReference>
<name>A0ABR8JJ75_9BACT</name>